<dbReference type="EMBL" id="MORL01000006">
    <property type="protein sequence ID" value="OIN58494.1"/>
    <property type="molecule type" value="Genomic_DNA"/>
</dbReference>
<proteinExistence type="inferred from homology"/>
<evidence type="ECO:0000256" key="1">
    <source>
        <dbReference type="ARBA" id="ARBA00006226"/>
    </source>
</evidence>
<gene>
    <name evidence="3" type="ORF">BLX24_13030</name>
</gene>
<dbReference type="Proteomes" id="UP000181790">
    <property type="component" value="Unassembled WGS sequence"/>
</dbReference>
<dbReference type="OrthoDB" id="9805098at2"/>
<dbReference type="Gene3D" id="3.30.2310.20">
    <property type="entry name" value="RelE-like"/>
    <property type="match status" value="1"/>
</dbReference>
<name>A0A1S2VIC5_9BACT</name>
<sequence>MASYQILLSRKAQKQLDKLSDLVANPILNAIAELADDPRPDGCKKLKGRDGYRIRIGRYRVIYEIFDTELVIDVIAVGHRKDIYE</sequence>
<dbReference type="AlphaFoldDB" id="A0A1S2VIC5"/>
<dbReference type="RefSeq" id="WP_071503603.1">
    <property type="nucleotide sequence ID" value="NZ_MORL01000006.1"/>
</dbReference>
<keyword evidence="4" id="KW-1185">Reference proteome</keyword>
<comment type="caution">
    <text evidence="3">The sequence shown here is derived from an EMBL/GenBank/DDBJ whole genome shotgun (WGS) entry which is preliminary data.</text>
</comment>
<keyword evidence="2" id="KW-1277">Toxin-antitoxin system</keyword>
<evidence type="ECO:0000256" key="2">
    <source>
        <dbReference type="ARBA" id="ARBA00022649"/>
    </source>
</evidence>
<comment type="similarity">
    <text evidence="1">Belongs to the RelE toxin family.</text>
</comment>
<dbReference type="PANTHER" id="PTHR35601:SF1">
    <property type="entry name" value="TOXIN RELE"/>
    <property type="match status" value="1"/>
</dbReference>
<dbReference type="InterPro" id="IPR007712">
    <property type="entry name" value="RelE/ParE_toxin"/>
</dbReference>
<evidence type="ECO:0000313" key="4">
    <source>
        <dbReference type="Proteomes" id="UP000181790"/>
    </source>
</evidence>
<organism evidence="3 4">
    <name type="scientific">Arsenicibacter rosenii</name>
    <dbReference type="NCBI Taxonomy" id="1750698"/>
    <lineage>
        <taxon>Bacteria</taxon>
        <taxon>Pseudomonadati</taxon>
        <taxon>Bacteroidota</taxon>
        <taxon>Cytophagia</taxon>
        <taxon>Cytophagales</taxon>
        <taxon>Spirosomataceae</taxon>
        <taxon>Arsenicibacter</taxon>
    </lineage>
</organism>
<dbReference type="SUPFAM" id="SSF143011">
    <property type="entry name" value="RelE-like"/>
    <property type="match status" value="1"/>
</dbReference>
<dbReference type="Pfam" id="PF05016">
    <property type="entry name" value="ParE_toxin"/>
    <property type="match status" value="1"/>
</dbReference>
<dbReference type="PANTHER" id="PTHR35601">
    <property type="entry name" value="TOXIN RELE"/>
    <property type="match status" value="1"/>
</dbReference>
<dbReference type="InterPro" id="IPR035093">
    <property type="entry name" value="RelE/ParE_toxin_dom_sf"/>
</dbReference>
<evidence type="ECO:0000313" key="3">
    <source>
        <dbReference type="EMBL" id="OIN58494.1"/>
    </source>
</evidence>
<accession>A0A1S2VIC5</accession>
<protein>
    <submittedName>
        <fullName evidence="3">Plasmid stabilization protein</fullName>
    </submittedName>
</protein>
<reference evidence="3 4" key="1">
    <citation type="submission" date="2016-10" db="EMBL/GenBank/DDBJ databases">
        <title>Arsenicibacter rosenii gen. nov., sp. nov., an efficient arsenic-methylating bacterium isolated from an arsenic-contaminated paddy soil.</title>
        <authorList>
            <person name="Huang K."/>
        </authorList>
    </citation>
    <scope>NUCLEOTIDE SEQUENCE [LARGE SCALE GENOMIC DNA]</scope>
    <source>
        <strain evidence="3 4">SM-1</strain>
    </source>
</reference>